<protein>
    <submittedName>
        <fullName evidence="2">Uncharacterized protein</fullName>
    </submittedName>
</protein>
<proteinExistence type="predicted"/>
<organism evidence="2 3">
    <name type="scientific">Arabidopsis thaliana</name>
    <name type="common">Mouse-ear cress</name>
    <dbReference type="NCBI Taxonomy" id="3702"/>
    <lineage>
        <taxon>Eukaryota</taxon>
        <taxon>Viridiplantae</taxon>
        <taxon>Streptophyta</taxon>
        <taxon>Embryophyta</taxon>
        <taxon>Tracheophyta</taxon>
        <taxon>Spermatophyta</taxon>
        <taxon>Magnoliopsida</taxon>
        <taxon>eudicotyledons</taxon>
        <taxon>Gunneridae</taxon>
        <taxon>Pentapetalae</taxon>
        <taxon>rosids</taxon>
        <taxon>malvids</taxon>
        <taxon>Brassicales</taxon>
        <taxon>Brassicaceae</taxon>
        <taxon>Camelineae</taxon>
        <taxon>Arabidopsis</taxon>
    </lineage>
</organism>
<keyword evidence="2" id="KW-0496">Mitochondrion</keyword>
<dbReference type="EMBL" id="LUHQ01000019">
    <property type="protein sequence ID" value="OAO89223.1"/>
    <property type="molecule type" value="Genomic_DNA"/>
</dbReference>
<comment type="caution">
    <text evidence="2">The sequence shown here is derived from an EMBL/GenBank/DDBJ whole genome shotgun (WGS) entry which is preliminary data.</text>
</comment>
<geneLocation type="mitochondrion" evidence="2"/>
<evidence type="ECO:0000313" key="3">
    <source>
        <dbReference type="Proteomes" id="UP000078284"/>
    </source>
</evidence>
<name>A0A178U5V9_ARATH</name>
<feature type="region of interest" description="Disordered" evidence="1">
    <location>
        <begin position="17"/>
        <end position="41"/>
    </location>
</feature>
<evidence type="ECO:0000256" key="1">
    <source>
        <dbReference type="SAM" id="MobiDB-lite"/>
    </source>
</evidence>
<reference evidence="3" key="1">
    <citation type="journal article" date="2016" name="Proc. Natl. Acad. Sci. U.S.A.">
        <title>Chromosome-level assembly of Arabidopsis thaliana Ler reveals the extent of translocation and inversion polymorphisms.</title>
        <authorList>
            <person name="Zapata L."/>
            <person name="Ding J."/>
            <person name="Willing E.M."/>
            <person name="Hartwig B."/>
            <person name="Bezdan D."/>
            <person name="Jiao W.B."/>
            <person name="Patel V."/>
            <person name="Velikkakam James G."/>
            <person name="Koornneef M."/>
            <person name="Ossowski S."/>
            <person name="Schneeberger K."/>
        </authorList>
    </citation>
    <scope>NUCLEOTIDE SEQUENCE [LARGE SCALE GENOMIC DNA]</scope>
    <source>
        <strain evidence="3">cv. Landsberg erecta</strain>
    </source>
</reference>
<accession>A0A178U5V9</accession>
<dbReference type="AlphaFoldDB" id="A0A178U5V9"/>
<gene>
    <name evidence="2" type="ORF">AXX17_ATUG03290</name>
</gene>
<evidence type="ECO:0000313" key="2">
    <source>
        <dbReference type="EMBL" id="OAO89223.1"/>
    </source>
</evidence>
<dbReference type="Proteomes" id="UP000078284">
    <property type="component" value="Unassembled WGS sequence"/>
</dbReference>
<sequence>MCHLKLRVPCVSQARGLDQGGKRKEEGIESPTKASQERTTAEIDSRASVAKRLAAYSFFNCDRSSFFRSLFVVWANGCGMELELRDPGRSLDSKCLVRLLACHTGRLWLVSFRDTHLVVSRPAIDPTSRSISRGRRSLQ</sequence>